<sequence length="378" mass="39072">MIGRDPRTGRTLEVRVHDGRIAEVRPGGPGEDGMPWLVPGLVDLQVNGFAGHDLNGPDVSPDDVAAVTAALARAGTTSYVPTIITAAEAEMARSLRAVAEARRLDPATRRAVPFVHLEGPSISTEDGPRGVHPAEHVRPPDLAELHRLQEAADGLVGMVTLSPHHAGAIEFTRAAVAEGVRVAVGHTHATGEQIRAVVDAGARVATHLGNGAHATLPRHPNYLWAQLAEDRLTAGFIADGHHLPADTLTVMLRAKGAGRAVLVSDSVALAGLPPGEYTTPVGGRVRLGQDGRLGEVGTPYLAGAARPLAAGVATVSRLPGWSLADALELATTAPGRLVGDGRGTLETGAPADLLLLDEVPEAGPVSIREVVLAGERVV</sequence>
<dbReference type="InterPro" id="IPR003764">
    <property type="entry name" value="GlcNAc_6-P_deAcase"/>
</dbReference>
<dbReference type="EC" id="3.5.1.25" evidence="6"/>
<keyword evidence="4" id="KW-0119">Carbohydrate metabolism</keyword>
<keyword evidence="7" id="KW-1185">Reference proteome</keyword>
<evidence type="ECO:0000313" key="7">
    <source>
        <dbReference type="Proteomes" id="UP001597277"/>
    </source>
</evidence>
<dbReference type="GO" id="GO:0008448">
    <property type="term" value="F:N-acetylglucosamine-6-phosphate deacetylase activity"/>
    <property type="evidence" value="ECO:0007669"/>
    <property type="project" value="UniProtKB-EC"/>
</dbReference>
<gene>
    <name evidence="6" type="ORF">ACFSE6_05935</name>
</gene>
<dbReference type="RefSeq" id="WP_388003451.1">
    <property type="nucleotide sequence ID" value="NZ_JBHUEE010000002.1"/>
</dbReference>
<reference evidence="7" key="1">
    <citation type="journal article" date="2019" name="Int. J. Syst. Evol. Microbiol.">
        <title>The Global Catalogue of Microorganisms (GCM) 10K type strain sequencing project: providing services to taxonomists for standard genome sequencing and annotation.</title>
        <authorList>
            <consortium name="The Broad Institute Genomics Platform"/>
            <consortium name="The Broad Institute Genome Sequencing Center for Infectious Disease"/>
            <person name="Wu L."/>
            <person name="Ma J."/>
        </authorList>
    </citation>
    <scope>NUCLEOTIDE SEQUENCE [LARGE SCALE GENOMIC DNA]</scope>
    <source>
        <strain evidence="7">JCM 17130</strain>
    </source>
</reference>
<dbReference type="InterPro" id="IPR006680">
    <property type="entry name" value="Amidohydro-rel"/>
</dbReference>
<comment type="similarity">
    <text evidence="1 4">Belongs to the metallo-dependent hydrolases superfamily. NagA family.</text>
</comment>
<evidence type="ECO:0000256" key="1">
    <source>
        <dbReference type="ARBA" id="ARBA00010716"/>
    </source>
</evidence>
<keyword evidence="2" id="KW-0479">Metal-binding</keyword>
<organism evidence="6 7">
    <name type="scientific">Georgenia deserti</name>
    <dbReference type="NCBI Taxonomy" id="2093781"/>
    <lineage>
        <taxon>Bacteria</taxon>
        <taxon>Bacillati</taxon>
        <taxon>Actinomycetota</taxon>
        <taxon>Actinomycetes</taxon>
        <taxon>Micrococcales</taxon>
        <taxon>Bogoriellaceae</taxon>
        <taxon>Georgenia</taxon>
    </lineage>
</organism>
<evidence type="ECO:0000256" key="3">
    <source>
        <dbReference type="ARBA" id="ARBA00022801"/>
    </source>
</evidence>
<evidence type="ECO:0000313" key="6">
    <source>
        <dbReference type="EMBL" id="MFD1717364.1"/>
    </source>
</evidence>
<dbReference type="SUPFAM" id="SSF51556">
    <property type="entry name" value="Metallo-dependent hydrolases"/>
    <property type="match status" value="1"/>
</dbReference>
<protein>
    <submittedName>
        <fullName evidence="6">N-acetylglucosamine-6-phosphate deacetylase</fullName>
        <ecNumber evidence="6">3.5.1.25</ecNumber>
    </submittedName>
</protein>
<dbReference type="InterPro" id="IPR032466">
    <property type="entry name" value="Metal_Hydrolase"/>
</dbReference>
<dbReference type="Gene3D" id="3.20.20.140">
    <property type="entry name" value="Metal-dependent hydrolases"/>
    <property type="match status" value="1"/>
</dbReference>
<dbReference type="PIRSF" id="PIRSF038994">
    <property type="entry name" value="NagA"/>
    <property type="match status" value="1"/>
</dbReference>
<feature type="domain" description="Amidohydrolase-related" evidence="5">
    <location>
        <begin position="37"/>
        <end position="358"/>
    </location>
</feature>
<evidence type="ECO:0000256" key="4">
    <source>
        <dbReference type="PIRNR" id="PIRNR038994"/>
    </source>
</evidence>
<evidence type="ECO:0000259" key="5">
    <source>
        <dbReference type="Pfam" id="PF01979"/>
    </source>
</evidence>
<proteinExistence type="inferred from homology"/>
<dbReference type="Proteomes" id="UP001597277">
    <property type="component" value="Unassembled WGS sequence"/>
</dbReference>
<dbReference type="EMBL" id="JBHUEE010000002">
    <property type="protein sequence ID" value="MFD1717364.1"/>
    <property type="molecule type" value="Genomic_DNA"/>
</dbReference>
<keyword evidence="3 4" id="KW-0378">Hydrolase</keyword>
<evidence type="ECO:0000256" key="2">
    <source>
        <dbReference type="ARBA" id="ARBA00022723"/>
    </source>
</evidence>
<dbReference type="PANTHER" id="PTHR11113:SF14">
    <property type="entry name" value="N-ACETYLGLUCOSAMINE-6-PHOSPHATE DEACETYLASE"/>
    <property type="match status" value="1"/>
</dbReference>
<dbReference type="PANTHER" id="PTHR11113">
    <property type="entry name" value="N-ACETYLGLUCOSAMINE-6-PHOSPHATE DEACETYLASE"/>
    <property type="match status" value="1"/>
</dbReference>
<accession>A0ABW4L2F6</accession>
<name>A0ABW4L2F6_9MICO</name>
<dbReference type="Pfam" id="PF01979">
    <property type="entry name" value="Amidohydro_1"/>
    <property type="match status" value="1"/>
</dbReference>
<comment type="caution">
    <text evidence="6">The sequence shown here is derived from an EMBL/GenBank/DDBJ whole genome shotgun (WGS) entry which is preliminary data.</text>
</comment>